<dbReference type="InterPro" id="IPR016156">
    <property type="entry name" value="FAD/NAD-linked_Rdtase_dimer_sf"/>
</dbReference>
<proteinExistence type="inferred from homology"/>
<keyword evidence="7" id="KW-1015">Disulfide bond</keyword>
<dbReference type="RefSeq" id="WP_371843287.1">
    <property type="nucleotide sequence ID" value="NZ_JBGMEL010000007.1"/>
</dbReference>
<dbReference type="GO" id="GO:0016491">
    <property type="term" value="F:oxidoreductase activity"/>
    <property type="evidence" value="ECO:0007669"/>
    <property type="project" value="UniProtKB-KW"/>
</dbReference>
<evidence type="ECO:0000313" key="13">
    <source>
        <dbReference type="Proteomes" id="UP001569414"/>
    </source>
</evidence>
<dbReference type="SUPFAM" id="SSF55424">
    <property type="entry name" value="FAD/NAD-linked reductases, dimerisation (C-terminal) domain"/>
    <property type="match status" value="1"/>
</dbReference>
<gene>
    <name evidence="12" type="ORF">ACCI51_08520</name>
</gene>
<dbReference type="PANTHER" id="PTHR43014:SF2">
    <property type="entry name" value="MERCURIC REDUCTASE"/>
    <property type="match status" value="1"/>
</dbReference>
<organism evidence="12 13">
    <name type="scientific">Microbulbifer echini</name>
    <dbReference type="NCBI Taxonomy" id="1529067"/>
    <lineage>
        <taxon>Bacteria</taxon>
        <taxon>Pseudomonadati</taxon>
        <taxon>Pseudomonadota</taxon>
        <taxon>Gammaproteobacteria</taxon>
        <taxon>Cellvibrionales</taxon>
        <taxon>Microbulbiferaceae</taxon>
        <taxon>Microbulbifer</taxon>
    </lineage>
</organism>
<dbReference type="SUPFAM" id="SSF51905">
    <property type="entry name" value="FAD/NAD(P)-binding domain"/>
    <property type="match status" value="1"/>
</dbReference>
<evidence type="ECO:0000256" key="8">
    <source>
        <dbReference type="ARBA" id="ARBA00023284"/>
    </source>
</evidence>
<feature type="domain" description="Pyridine nucleotide-disulphide oxidoreductase dimerisation" evidence="10">
    <location>
        <begin position="357"/>
        <end position="461"/>
    </location>
</feature>
<dbReference type="PRINTS" id="PR00368">
    <property type="entry name" value="FADPNR"/>
</dbReference>
<name>A0ABV4NNK9_9GAMM</name>
<dbReference type="InterPro" id="IPR036188">
    <property type="entry name" value="FAD/NAD-bd_sf"/>
</dbReference>
<dbReference type="Proteomes" id="UP001569414">
    <property type="component" value="Unassembled WGS sequence"/>
</dbReference>
<dbReference type="InterPro" id="IPR001100">
    <property type="entry name" value="Pyr_nuc-diS_OxRdtase"/>
</dbReference>
<dbReference type="Pfam" id="PF07992">
    <property type="entry name" value="Pyr_redox_2"/>
    <property type="match status" value="1"/>
</dbReference>
<dbReference type="PROSITE" id="PS00076">
    <property type="entry name" value="PYRIDINE_REDOX_1"/>
    <property type="match status" value="1"/>
</dbReference>
<dbReference type="InterPro" id="IPR004099">
    <property type="entry name" value="Pyr_nucl-diS_OxRdtase_dimer"/>
</dbReference>
<evidence type="ECO:0000256" key="9">
    <source>
        <dbReference type="RuleBase" id="RU003691"/>
    </source>
</evidence>
<evidence type="ECO:0000256" key="4">
    <source>
        <dbReference type="ARBA" id="ARBA00022827"/>
    </source>
</evidence>
<keyword evidence="4 9" id="KW-0274">FAD</keyword>
<comment type="caution">
    <text evidence="12">The sequence shown here is derived from an EMBL/GenBank/DDBJ whole genome shotgun (WGS) entry which is preliminary data.</text>
</comment>
<sequence>MGKPRKFDRNIIVIGAGAAGLVGAYISAAVKAKVTLIESGNMGGDCLNTGCVPSKALIQCARVAHSARTAERFGVQVPEPEINFPAVMAHVRKSIQEIEPHDSVERYSDLGVEVVRGRARLVDPWTVSITQEGSEEHRLTARAIILATGAEPAVPPLPGLDTVNYLTSETLWDRFAQLDKAPSQLLLLGGGAIGCELAQAFARLGSTVTLIERAERLLPLEDHEVSAAVSRALESEGVQLLTGHEAISFDGNNDGLGGALILRNSKGEIQVTFDEIILALGRRARTGGFGLEALGIVQDGKLPVDGYLRTRYHHILAAGDLAGPYQFTHMAAHQAWYAAVNGLFGSIKKFAVDYRLVPSAIFIDPQVASVGLSEDQATEQGVAYELTRYSIDDLDRAIVDGAATGFIKVLTVPGRDKILGVSIVGENAAELIAEFVFAMKQGMGLNKILSTIHIYPTMAEANKFVAGNWKRAHAPKGLLRWLEKYHRWRRG</sequence>
<keyword evidence="3 9" id="KW-0285">Flavoprotein</keyword>
<dbReference type="PANTHER" id="PTHR43014">
    <property type="entry name" value="MERCURIC REDUCTASE"/>
    <property type="match status" value="1"/>
</dbReference>
<dbReference type="Gene3D" id="3.50.50.60">
    <property type="entry name" value="FAD/NAD(P)-binding domain"/>
    <property type="match status" value="2"/>
</dbReference>
<dbReference type="EMBL" id="JBGMEL010000007">
    <property type="protein sequence ID" value="MFA0790591.1"/>
    <property type="molecule type" value="Genomic_DNA"/>
</dbReference>
<dbReference type="Gene3D" id="3.30.390.30">
    <property type="match status" value="1"/>
</dbReference>
<evidence type="ECO:0000256" key="5">
    <source>
        <dbReference type="ARBA" id="ARBA00022857"/>
    </source>
</evidence>
<evidence type="ECO:0000256" key="6">
    <source>
        <dbReference type="ARBA" id="ARBA00023002"/>
    </source>
</evidence>
<keyword evidence="6 9" id="KW-0560">Oxidoreductase</keyword>
<evidence type="ECO:0000256" key="3">
    <source>
        <dbReference type="ARBA" id="ARBA00022630"/>
    </source>
</evidence>
<evidence type="ECO:0000256" key="7">
    <source>
        <dbReference type="ARBA" id="ARBA00023157"/>
    </source>
</evidence>
<evidence type="ECO:0000259" key="11">
    <source>
        <dbReference type="Pfam" id="PF07992"/>
    </source>
</evidence>
<keyword evidence="13" id="KW-1185">Reference proteome</keyword>
<feature type="domain" description="FAD/NAD(P)-binding" evidence="11">
    <location>
        <begin position="10"/>
        <end position="335"/>
    </location>
</feature>
<dbReference type="EC" id="1.-.-.-" evidence="12"/>
<dbReference type="PIRSF" id="PIRSF000350">
    <property type="entry name" value="Mercury_reductase_MerA"/>
    <property type="match status" value="1"/>
</dbReference>
<evidence type="ECO:0000256" key="2">
    <source>
        <dbReference type="ARBA" id="ARBA00007532"/>
    </source>
</evidence>
<keyword evidence="8 9" id="KW-0676">Redox-active center</keyword>
<keyword evidence="5" id="KW-0521">NADP</keyword>
<reference evidence="12 13" key="1">
    <citation type="submission" date="2024-08" db="EMBL/GenBank/DDBJ databases">
        <authorList>
            <person name="Ishaq N."/>
        </authorList>
    </citation>
    <scope>NUCLEOTIDE SEQUENCE [LARGE SCALE GENOMIC DNA]</scope>
    <source>
        <strain evidence="12 13">JCM 30400</strain>
    </source>
</reference>
<dbReference type="InterPro" id="IPR012999">
    <property type="entry name" value="Pyr_OxRdtase_I_AS"/>
</dbReference>
<dbReference type="PRINTS" id="PR00411">
    <property type="entry name" value="PNDRDTASEI"/>
</dbReference>
<dbReference type="Pfam" id="PF02852">
    <property type="entry name" value="Pyr_redox_dim"/>
    <property type="match status" value="1"/>
</dbReference>
<comment type="similarity">
    <text evidence="2 9">Belongs to the class-I pyridine nucleotide-disulfide oxidoreductase family.</text>
</comment>
<protein>
    <submittedName>
        <fullName evidence="12">NAD(P)/FAD-dependent oxidoreductase</fullName>
        <ecNumber evidence="12">1.-.-.-</ecNumber>
    </submittedName>
</protein>
<evidence type="ECO:0000256" key="1">
    <source>
        <dbReference type="ARBA" id="ARBA00001974"/>
    </source>
</evidence>
<accession>A0ABV4NNK9</accession>
<evidence type="ECO:0000259" key="10">
    <source>
        <dbReference type="Pfam" id="PF02852"/>
    </source>
</evidence>
<dbReference type="InterPro" id="IPR023753">
    <property type="entry name" value="FAD/NAD-binding_dom"/>
</dbReference>
<evidence type="ECO:0000313" key="12">
    <source>
        <dbReference type="EMBL" id="MFA0790591.1"/>
    </source>
</evidence>
<comment type="cofactor">
    <cofactor evidence="1">
        <name>FAD</name>
        <dbReference type="ChEBI" id="CHEBI:57692"/>
    </cofactor>
</comment>